<evidence type="ECO:0000313" key="2">
    <source>
        <dbReference type="Proteomes" id="UP001142055"/>
    </source>
</evidence>
<dbReference type="AlphaFoldDB" id="A0A9Q0M6D8"/>
<organism evidence="1 2">
    <name type="scientific">Blomia tropicalis</name>
    <name type="common">Mite</name>
    <dbReference type="NCBI Taxonomy" id="40697"/>
    <lineage>
        <taxon>Eukaryota</taxon>
        <taxon>Metazoa</taxon>
        <taxon>Ecdysozoa</taxon>
        <taxon>Arthropoda</taxon>
        <taxon>Chelicerata</taxon>
        <taxon>Arachnida</taxon>
        <taxon>Acari</taxon>
        <taxon>Acariformes</taxon>
        <taxon>Sarcoptiformes</taxon>
        <taxon>Astigmata</taxon>
        <taxon>Glycyphagoidea</taxon>
        <taxon>Echimyopodidae</taxon>
        <taxon>Blomia</taxon>
    </lineage>
</organism>
<accession>A0A9Q0M6D8</accession>
<protein>
    <submittedName>
        <fullName evidence="1">Uncharacterized protein</fullName>
    </submittedName>
</protein>
<proteinExistence type="predicted"/>
<dbReference type="EMBL" id="JAPWDV010000003">
    <property type="protein sequence ID" value="KAJ6218297.1"/>
    <property type="molecule type" value="Genomic_DNA"/>
</dbReference>
<evidence type="ECO:0000313" key="1">
    <source>
        <dbReference type="EMBL" id="KAJ6218297.1"/>
    </source>
</evidence>
<name>A0A9Q0M6D8_BLOTA</name>
<reference evidence="1" key="1">
    <citation type="submission" date="2022-12" db="EMBL/GenBank/DDBJ databases">
        <title>Genome assemblies of Blomia tropicalis.</title>
        <authorList>
            <person name="Cui Y."/>
        </authorList>
    </citation>
    <scope>NUCLEOTIDE SEQUENCE</scope>
    <source>
        <tissue evidence="1">Adult mites</tissue>
    </source>
</reference>
<dbReference type="Proteomes" id="UP001142055">
    <property type="component" value="Chromosome 3"/>
</dbReference>
<keyword evidence="2" id="KW-1185">Reference proteome</keyword>
<sequence length="127" mass="14494">MSRERKWKRAMKRALETHQTACIESANQSSIMGDSTITESSPTAITFLATKFIKTEDSDKEFFNNISELKENLKKQFTKSSNFQINVLLGTILKDNNNDLNKSVEKITKSAVHYGEYLLSERDAIQL</sequence>
<gene>
    <name evidence="1" type="ORF">RDWZM_009454</name>
</gene>
<comment type="caution">
    <text evidence="1">The sequence shown here is derived from an EMBL/GenBank/DDBJ whole genome shotgun (WGS) entry which is preliminary data.</text>
</comment>